<dbReference type="InterPro" id="IPR012340">
    <property type="entry name" value="NA-bd_OB-fold"/>
</dbReference>
<evidence type="ECO:0000256" key="1">
    <source>
        <dbReference type="ARBA" id="ARBA00010254"/>
    </source>
</evidence>
<dbReference type="PRINTS" id="PR00973">
    <property type="entry name" value="RIBOSOMALS17"/>
</dbReference>
<dbReference type="GO" id="GO:0019843">
    <property type="term" value="F:rRNA binding"/>
    <property type="evidence" value="ECO:0007669"/>
    <property type="project" value="UniProtKB-KW"/>
</dbReference>
<dbReference type="InterPro" id="IPR019984">
    <property type="entry name" value="Ribosomal_uS17_bact/chlr"/>
</dbReference>
<dbReference type="NCBIfam" id="NF004123">
    <property type="entry name" value="PRK05610.1"/>
    <property type="match status" value="1"/>
</dbReference>
<dbReference type="NCBIfam" id="TIGR03635">
    <property type="entry name" value="uS17_bact"/>
    <property type="match status" value="1"/>
</dbReference>
<protein>
    <submittedName>
        <fullName evidence="6">SSU ribosomal protein S17p (S11e)</fullName>
    </submittedName>
</protein>
<sequence>MSDRNKTRKTRQGSVVSNMMEKSIVVQVERKVRHKLYGKFIRSRVKYMAHDAANECNVGDIVLIEECRPLSKHKRWRVINIVERAV</sequence>
<organism evidence="6">
    <name type="scientific">hydrothermal vent metagenome</name>
    <dbReference type="NCBI Taxonomy" id="652676"/>
    <lineage>
        <taxon>unclassified sequences</taxon>
        <taxon>metagenomes</taxon>
        <taxon>ecological metagenomes</taxon>
    </lineage>
</organism>
<dbReference type="GO" id="GO:0006412">
    <property type="term" value="P:translation"/>
    <property type="evidence" value="ECO:0007669"/>
    <property type="project" value="InterPro"/>
</dbReference>
<gene>
    <name evidence="6" type="ORF">MNBD_DELTA04-495</name>
</gene>
<dbReference type="InterPro" id="IPR019979">
    <property type="entry name" value="Ribosomal_uS17_CS"/>
</dbReference>
<name>A0A3B0UVU5_9ZZZZ</name>
<dbReference type="PANTHER" id="PTHR10744:SF1">
    <property type="entry name" value="SMALL RIBOSOMAL SUBUNIT PROTEIN US17M"/>
    <property type="match status" value="1"/>
</dbReference>
<evidence type="ECO:0000256" key="4">
    <source>
        <dbReference type="ARBA" id="ARBA00022980"/>
    </source>
</evidence>
<keyword evidence="3" id="KW-0694">RNA-binding</keyword>
<keyword evidence="4 6" id="KW-0689">Ribosomal protein</keyword>
<keyword evidence="5" id="KW-0687">Ribonucleoprotein</keyword>
<dbReference type="InterPro" id="IPR000266">
    <property type="entry name" value="Ribosomal_uS17"/>
</dbReference>
<dbReference type="Pfam" id="PF00366">
    <property type="entry name" value="Ribosomal_S17"/>
    <property type="match status" value="1"/>
</dbReference>
<dbReference type="Gene3D" id="2.40.50.140">
    <property type="entry name" value="Nucleic acid-binding proteins"/>
    <property type="match status" value="1"/>
</dbReference>
<dbReference type="GO" id="GO:0003735">
    <property type="term" value="F:structural constituent of ribosome"/>
    <property type="evidence" value="ECO:0007669"/>
    <property type="project" value="InterPro"/>
</dbReference>
<keyword evidence="2" id="KW-0699">rRNA-binding</keyword>
<evidence type="ECO:0000313" key="6">
    <source>
        <dbReference type="EMBL" id="VAW35218.1"/>
    </source>
</evidence>
<accession>A0A3B0UVU5</accession>
<comment type="similarity">
    <text evidence="1">Belongs to the universal ribosomal protein uS17 family.</text>
</comment>
<evidence type="ECO:0000256" key="3">
    <source>
        <dbReference type="ARBA" id="ARBA00022884"/>
    </source>
</evidence>
<dbReference type="PANTHER" id="PTHR10744">
    <property type="entry name" value="40S RIBOSOMAL PROTEIN S11 FAMILY MEMBER"/>
    <property type="match status" value="1"/>
</dbReference>
<reference evidence="6" key="1">
    <citation type="submission" date="2018-06" db="EMBL/GenBank/DDBJ databases">
        <authorList>
            <person name="Zhirakovskaya E."/>
        </authorList>
    </citation>
    <scope>NUCLEOTIDE SEQUENCE</scope>
</reference>
<dbReference type="CDD" id="cd00364">
    <property type="entry name" value="Ribosomal_uS17"/>
    <property type="match status" value="1"/>
</dbReference>
<dbReference type="SUPFAM" id="SSF50249">
    <property type="entry name" value="Nucleic acid-binding proteins"/>
    <property type="match status" value="1"/>
</dbReference>
<dbReference type="EMBL" id="UOEY01000013">
    <property type="protein sequence ID" value="VAW35218.1"/>
    <property type="molecule type" value="Genomic_DNA"/>
</dbReference>
<proteinExistence type="inferred from homology"/>
<dbReference type="GO" id="GO:0022627">
    <property type="term" value="C:cytosolic small ribosomal subunit"/>
    <property type="evidence" value="ECO:0007669"/>
    <property type="project" value="TreeGrafter"/>
</dbReference>
<evidence type="ECO:0000256" key="2">
    <source>
        <dbReference type="ARBA" id="ARBA00022730"/>
    </source>
</evidence>
<evidence type="ECO:0000256" key="5">
    <source>
        <dbReference type="ARBA" id="ARBA00023274"/>
    </source>
</evidence>
<dbReference type="AlphaFoldDB" id="A0A3B0UVU5"/>
<dbReference type="PROSITE" id="PS00056">
    <property type="entry name" value="RIBOSOMAL_S17"/>
    <property type="match status" value="1"/>
</dbReference>
<dbReference type="HAMAP" id="MF_01345_B">
    <property type="entry name" value="Ribosomal_uS17_B"/>
    <property type="match status" value="1"/>
</dbReference>